<reference evidence="2 3" key="1">
    <citation type="submission" date="2021-06" db="EMBL/GenBank/DDBJ databases">
        <authorList>
            <person name="Palmer J.M."/>
        </authorList>
    </citation>
    <scope>NUCLEOTIDE SEQUENCE [LARGE SCALE GENOMIC DNA]</scope>
    <source>
        <strain evidence="2 3">AS_MEX2019</strain>
        <tissue evidence="2">Muscle</tissue>
    </source>
</reference>
<protein>
    <submittedName>
        <fullName evidence="2">Uncharacterized protein</fullName>
    </submittedName>
</protein>
<name>A0ABV0Z224_9TELE</name>
<evidence type="ECO:0000313" key="2">
    <source>
        <dbReference type="EMBL" id="MEQ2299598.1"/>
    </source>
</evidence>
<accession>A0ABV0Z224</accession>
<organism evidence="2 3">
    <name type="scientific">Ameca splendens</name>
    <dbReference type="NCBI Taxonomy" id="208324"/>
    <lineage>
        <taxon>Eukaryota</taxon>
        <taxon>Metazoa</taxon>
        <taxon>Chordata</taxon>
        <taxon>Craniata</taxon>
        <taxon>Vertebrata</taxon>
        <taxon>Euteleostomi</taxon>
        <taxon>Actinopterygii</taxon>
        <taxon>Neopterygii</taxon>
        <taxon>Teleostei</taxon>
        <taxon>Neoteleostei</taxon>
        <taxon>Acanthomorphata</taxon>
        <taxon>Ovalentaria</taxon>
        <taxon>Atherinomorphae</taxon>
        <taxon>Cyprinodontiformes</taxon>
        <taxon>Goodeidae</taxon>
        <taxon>Ameca</taxon>
    </lineage>
</organism>
<proteinExistence type="predicted"/>
<keyword evidence="1" id="KW-0472">Membrane</keyword>
<feature type="transmembrane region" description="Helical" evidence="1">
    <location>
        <begin position="79"/>
        <end position="97"/>
    </location>
</feature>
<keyword evidence="1" id="KW-0812">Transmembrane</keyword>
<keyword evidence="3" id="KW-1185">Reference proteome</keyword>
<dbReference type="EMBL" id="JAHRIP010048262">
    <property type="protein sequence ID" value="MEQ2299598.1"/>
    <property type="molecule type" value="Genomic_DNA"/>
</dbReference>
<gene>
    <name evidence="2" type="ORF">AMECASPLE_016818</name>
</gene>
<evidence type="ECO:0000313" key="3">
    <source>
        <dbReference type="Proteomes" id="UP001469553"/>
    </source>
</evidence>
<keyword evidence="1" id="KW-1133">Transmembrane helix</keyword>
<comment type="caution">
    <text evidence="2">The sequence shown here is derived from an EMBL/GenBank/DDBJ whole genome shotgun (WGS) entry which is preliminary data.</text>
</comment>
<sequence>MRNQCLKAKVSEGLSKKQDSAMVSGSSLYSLITTSLQAEAGRTLTELSDILNVNKFSFIPISGISFIRRSLDCRPGRSTISWDLSAFIFLIFVRLIWTF</sequence>
<evidence type="ECO:0000256" key="1">
    <source>
        <dbReference type="SAM" id="Phobius"/>
    </source>
</evidence>
<dbReference type="Proteomes" id="UP001469553">
    <property type="component" value="Unassembled WGS sequence"/>
</dbReference>